<dbReference type="Gene3D" id="1.10.510.10">
    <property type="entry name" value="Transferase(Phosphotransferase) domain 1"/>
    <property type="match status" value="1"/>
</dbReference>
<dbReference type="InterPro" id="IPR000719">
    <property type="entry name" value="Prot_kinase_dom"/>
</dbReference>
<comment type="similarity">
    <text evidence="1 11">Belongs to the protein kinase superfamily. RIO-type Ser/Thr kinase family.</text>
</comment>
<sequence>MSKEGECSAWGGKTAWRKWEKNNEPVVSLVEIMSEDLADLLNEEERQKDQEYLNSTKQNNVYSNDEEMARALQREFDREYELSVIMDRDKTKDKIFDRYYPKNVQASNELTDDEDLRESATELLYTKFYMSMLIFIMLSFFTLLFYDLSANSGTIFRNNAGHALTKHDATISARRNVERTMNDSGSFAFGDMHRESINNRVFNSLRNFSKTESKRRHKVKDKDEKATMETSMDAVSRLHLFKWINQGIFDRIEGIIATGKESAVLKGINDETGEKFAIKVYKTSLTEFKNRSEYVKDDFRFKNPREVLKIWAEREFMNLSRMTKCGVPCPTPSKLKRHLLLMSLIEESGEAAPRLKNIDWDFSTIEDRSSIFQQVVNIMCCMYKKCKLVHGDLSEFNLLLSEGKVYVIDVSQAMDISHPRNLHYLIRDIENVLSFFQRLEIPDLPTPASLFTKITDLHVSEESTLMVQVEQYSGGNEALSTYKSKPADFELSTYNMEKMNMRGESPARDYN</sequence>
<dbReference type="Gene3D" id="3.30.200.20">
    <property type="entry name" value="Phosphorylase Kinase, domain 1"/>
    <property type="match status" value="1"/>
</dbReference>
<dbReference type="EMBL" id="KN716420">
    <property type="protein sequence ID" value="KJH45198.1"/>
    <property type="molecule type" value="Genomic_DNA"/>
</dbReference>
<reference evidence="14 15" key="1">
    <citation type="submission" date="2013-11" db="EMBL/GenBank/DDBJ databases">
        <title>Draft genome of the bovine lungworm Dictyocaulus viviparus.</title>
        <authorList>
            <person name="Mitreva M."/>
        </authorList>
    </citation>
    <scope>NUCLEOTIDE SEQUENCE [LARGE SCALE GENOMIC DNA]</scope>
    <source>
        <strain evidence="14 15">HannoverDv2000</strain>
    </source>
</reference>
<keyword evidence="5 11" id="KW-0547">Nucleotide-binding</keyword>
<name>A0A0D8XKS1_DICVI</name>
<evidence type="ECO:0000256" key="8">
    <source>
        <dbReference type="ARBA" id="ARBA00022842"/>
    </source>
</evidence>
<keyword evidence="12" id="KW-1133">Transmembrane helix</keyword>
<keyword evidence="6 11" id="KW-0418">Kinase</keyword>
<keyword evidence="3 11" id="KW-0808">Transferase</keyword>
<comment type="catalytic activity">
    <reaction evidence="9 11">
        <text>L-threonyl-[protein] + ATP = O-phospho-L-threonyl-[protein] + ADP + H(+)</text>
        <dbReference type="Rhea" id="RHEA:46608"/>
        <dbReference type="Rhea" id="RHEA-COMP:11060"/>
        <dbReference type="Rhea" id="RHEA-COMP:11605"/>
        <dbReference type="ChEBI" id="CHEBI:15378"/>
        <dbReference type="ChEBI" id="CHEBI:30013"/>
        <dbReference type="ChEBI" id="CHEBI:30616"/>
        <dbReference type="ChEBI" id="CHEBI:61977"/>
        <dbReference type="ChEBI" id="CHEBI:456216"/>
        <dbReference type="EC" id="2.7.11.1"/>
    </reaction>
</comment>
<dbReference type="OrthoDB" id="205248at2759"/>
<feature type="transmembrane region" description="Helical" evidence="12">
    <location>
        <begin position="128"/>
        <end position="146"/>
    </location>
</feature>
<protein>
    <recommendedName>
        <fullName evidence="11">Serine/threonine-protein kinase RIO3</fullName>
        <ecNumber evidence="11">2.7.11.1</ecNumber>
    </recommendedName>
</protein>
<comment type="catalytic activity">
    <reaction evidence="10 11">
        <text>L-seryl-[protein] + ATP = O-phospho-L-seryl-[protein] + ADP + H(+)</text>
        <dbReference type="Rhea" id="RHEA:17989"/>
        <dbReference type="Rhea" id="RHEA-COMP:9863"/>
        <dbReference type="Rhea" id="RHEA-COMP:11604"/>
        <dbReference type="ChEBI" id="CHEBI:15378"/>
        <dbReference type="ChEBI" id="CHEBI:29999"/>
        <dbReference type="ChEBI" id="CHEBI:30616"/>
        <dbReference type="ChEBI" id="CHEBI:83421"/>
        <dbReference type="ChEBI" id="CHEBI:456216"/>
        <dbReference type="EC" id="2.7.11.1"/>
    </reaction>
</comment>
<evidence type="ECO:0000256" key="7">
    <source>
        <dbReference type="ARBA" id="ARBA00022840"/>
    </source>
</evidence>
<dbReference type="Proteomes" id="UP000053766">
    <property type="component" value="Unassembled WGS sequence"/>
</dbReference>
<dbReference type="InterPro" id="IPR018934">
    <property type="entry name" value="RIO_dom"/>
</dbReference>
<dbReference type="InterPro" id="IPR051272">
    <property type="entry name" value="RIO-type_Ser/Thr_kinase"/>
</dbReference>
<organism evidence="14 15">
    <name type="scientific">Dictyocaulus viviparus</name>
    <name type="common">Bovine lungworm</name>
    <dbReference type="NCBI Taxonomy" id="29172"/>
    <lineage>
        <taxon>Eukaryota</taxon>
        <taxon>Metazoa</taxon>
        <taxon>Ecdysozoa</taxon>
        <taxon>Nematoda</taxon>
        <taxon>Chromadorea</taxon>
        <taxon>Rhabditida</taxon>
        <taxon>Rhabditina</taxon>
        <taxon>Rhabditomorpha</taxon>
        <taxon>Strongyloidea</taxon>
        <taxon>Metastrongylidae</taxon>
        <taxon>Dictyocaulus</taxon>
    </lineage>
</organism>
<dbReference type="PANTHER" id="PTHR45723">
    <property type="entry name" value="SERINE/THREONINE-PROTEIN KINASE RIO1"/>
    <property type="match status" value="1"/>
</dbReference>
<dbReference type="SMART" id="SM00090">
    <property type="entry name" value="RIO"/>
    <property type="match status" value="1"/>
</dbReference>
<accession>A0A0D8XKS1</accession>
<keyword evidence="15" id="KW-1185">Reference proteome</keyword>
<evidence type="ECO:0000256" key="4">
    <source>
        <dbReference type="ARBA" id="ARBA00022723"/>
    </source>
</evidence>
<dbReference type="PIRSF" id="PIRSF038146">
    <property type="entry name" value="Ser/Thr_PK_RIO3"/>
    <property type="match status" value="1"/>
</dbReference>
<feature type="domain" description="Protein kinase" evidence="13">
    <location>
        <begin position="250"/>
        <end position="511"/>
    </location>
</feature>
<keyword evidence="12" id="KW-0812">Transmembrane</keyword>
<dbReference type="STRING" id="29172.A0A0D8XKS1"/>
<keyword evidence="12" id="KW-0472">Membrane</keyword>
<dbReference type="GO" id="GO:0004674">
    <property type="term" value="F:protein serine/threonine kinase activity"/>
    <property type="evidence" value="ECO:0007669"/>
    <property type="project" value="UniProtKB-UniRule"/>
</dbReference>
<keyword evidence="8 11" id="KW-0460">Magnesium</keyword>
<evidence type="ECO:0000256" key="3">
    <source>
        <dbReference type="ARBA" id="ARBA00022679"/>
    </source>
</evidence>
<dbReference type="InterPro" id="IPR018935">
    <property type="entry name" value="RIO_kinase_CS"/>
</dbReference>
<evidence type="ECO:0000256" key="5">
    <source>
        <dbReference type="ARBA" id="ARBA00022741"/>
    </source>
</evidence>
<keyword evidence="7" id="KW-0067">ATP-binding</keyword>
<dbReference type="PROSITE" id="PS50011">
    <property type="entry name" value="PROTEIN_KINASE_DOM"/>
    <property type="match status" value="1"/>
</dbReference>
<evidence type="ECO:0000256" key="1">
    <source>
        <dbReference type="ARBA" id="ARBA00009196"/>
    </source>
</evidence>
<dbReference type="GO" id="GO:0005524">
    <property type="term" value="F:ATP binding"/>
    <property type="evidence" value="ECO:0007669"/>
    <property type="project" value="UniProtKB-UniRule"/>
</dbReference>
<dbReference type="InterPro" id="IPR011009">
    <property type="entry name" value="Kinase-like_dom_sf"/>
</dbReference>
<evidence type="ECO:0000256" key="2">
    <source>
        <dbReference type="ARBA" id="ARBA00022527"/>
    </source>
</evidence>
<evidence type="ECO:0000256" key="6">
    <source>
        <dbReference type="ARBA" id="ARBA00022777"/>
    </source>
</evidence>
<dbReference type="EC" id="2.7.11.1" evidence="11"/>
<dbReference type="AlphaFoldDB" id="A0A0D8XKS1"/>
<dbReference type="InterPro" id="IPR017406">
    <property type="entry name" value="Ser/Thr_kinase_Rio3"/>
</dbReference>
<evidence type="ECO:0000256" key="9">
    <source>
        <dbReference type="ARBA" id="ARBA00047899"/>
    </source>
</evidence>
<gene>
    <name evidence="14" type="ORF">DICVIV_08739</name>
</gene>
<evidence type="ECO:0000259" key="13">
    <source>
        <dbReference type="PROSITE" id="PS50011"/>
    </source>
</evidence>
<dbReference type="GO" id="GO:0046872">
    <property type="term" value="F:metal ion binding"/>
    <property type="evidence" value="ECO:0007669"/>
    <property type="project" value="UniProtKB-UniRule"/>
</dbReference>
<evidence type="ECO:0000256" key="10">
    <source>
        <dbReference type="ARBA" id="ARBA00048679"/>
    </source>
</evidence>
<keyword evidence="4 11" id="KW-0479">Metal-binding</keyword>
<proteinExistence type="inferred from homology"/>
<evidence type="ECO:0000256" key="11">
    <source>
        <dbReference type="PIRNR" id="PIRNR038146"/>
    </source>
</evidence>
<keyword evidence="2 11" id="KW-0723">Serine/threonine-protein kinase</keyword>
<dbReference type="SUPFAM" id="SSF56112">
    <property type="entry name" value="Protein kinase-like (PK-like)"/>
    <property type="match status" value="1"/>
</dbReference>
<dbReference type="PROSITE" id="PS01245">
    <property type="entry name" value="RIO1"/>
    <property type="match status" value="1"/>
</dbReference>
<reference evidence="15" key="2">
    <citation type="journal article" date="2016" name="Sci. Rep.">
        <title>Dictyocaulus viviparus genome, variome and transcriptome elucidate lungworm biology and support future intervention.</title>
        <authorList>
            <person name="McNulty S.N."/>
            <person name="Strube C."/>
            <person name="Rosa B.A."/>
            <person name="Martin J.C."/>
            <person name="Tyagi R."/>
            <person name="Choi Y.J."/>
            <person name="Wang Q."/>
            <person name="Hallsworth Pepin K."/>
            <person name="Zhang X."/>
            <person name="Ozersky P."/>
            <person name="Wilson R.K."/>
            <person name="Sternberg P.W."/>
            <person name="Gasser R.B."/>
            <person name="Mitreva M."/>
        </authorList>
    </citation>
    <scope>NUCLEOTIDE SEQUENCE [LARGE SCALE GENOMIC DNA]</scope>
    <source>
        <strain evidence="15">HannoverDv2000</strain>
    </source>
</reference>
<dbReference type="GO" id="GO:0106310">
    <property type="term" value="F:protein serine kinase activity"/>
    <property type="evidence" value="ECO:0007669"/>
    <property type="project" value="RHEA"/>
</dbReference>
<evidence type="ECO:0000313" key="15">
    <source>
        <dbReference type="Proteomes" id="UP000053766"/>
    </source>
</evidence>
<comment type="cofactor">
    <cofactor evidence="11">
        <name>Mg(2+)</name>
        <dbReference type="ChEBI" id="CHEBI:18420"/>
    </cofactor>
</comment>
<dbReference type="Pfam" id="PF01163">
    <property type="entry name" value="RIO1"/>
    <property type="match status" value="1"/>
</dbReference>
<evidence type="ECO:0000313" key="14">
    <source>
        <dbReference type="EMBL" id="KJH45198.1"/>
    </source>
</evidence>
<evidence type="ECO:0000256" key="12">
    <source>
        <dbReference type="SAM" id="Phobius"/>
    </source>
</evidence>
<dbReference type="CDD" id="cd05145">
    <property type="entry name" value="RIO1_like"/>
    <property type="match status" value="1"/>
</dbReference>
<dbReference type="InterPro" id="IPR000687">
    <property type="entry name" value="RIO_kinase"/>
</dbReference>